<name>A0A553QJM7_9TELE</name>
<comment type="caution">
    <text evidence="11">The sequence shown here is derived from an EMBL/GenBank/DDBJ whole genome shotgun (WGS) entry which is preliminary data.</text>
</comment>
<reference evidence="11 12" key="1">
    <citation type="journal article" date="2019" name="Sci. Data">
        <title>Hybrid genome assembly and annotation of Danionella translucida.</title>
        <authorList>
            <person name="Kadobianskyi M."/>
            <person name="Schulze L."/>
            <person name="Schuelke M."/>
            <person name="Judkewitz B."/>
        </authorList>
    </citation>
    <scope>NUCLEOTIDE SEQUENCE [LARGE SCALE GENOMIC DNA]</scope>
    <source>
        <strain evidence="11 12">Bolton</strain>
    </source>
</reference>
<dbReference type="AlphaFoldDB" id="A0A553QJM7"/>
<dbReference type="SUPFAM" id="SSF52058">
    <property type="entry name" value="L domain-like"/>
    <property type="match status" value="1"/>
</dbReference>
<keyword evidence="12" id="KW-1185">Reference proteome</keyword>
<evidence type="ECO:0000256" key="5">
    <source>
        <dbReference type="ARBA" id="ARBA00022737"/>
    </source>
</evidence>
<dbReference type="Pfam" id="PF03943">
    <property type="entry name" value="TAP_C"/>
    <property type="match status" value="1"/>
</dbReference>
<dbReference type="Pfam" id="PF24048">
    <property type="entry name" value="LRR_NXF1-5"/>
    <property type="match status" value="1"/>
</dbReference>
<dbReference type="GO" id="GO:0016973">
    <property type="term" value="P:poly(A)+ mRNA export from nucleus"/>
    <property type="evidence" value="ECO:0007669"/>
    <property type="project" value="TreeGrafter"/>
</dbReference>
<evidence type="ECO:0000313" key="12">
    <source>
        <dbReference type="Proteomes" id="UP000316079"/>
    </source>
</evidence>
<dbReference type="SUPFAM" id="SSF54928">
    <property type="entry name" value="RNA-binding domain, RBD"/>
    <property type="match status" value="1"/>
</dbReference>
<dbReference type="InterPro" id="IPR005637">
    <property type="entry name" value="TAP_C_dom"/>
</dbReference>
<dbReference type="InterPro" id="IPR012677">
    <property type="entry name" value="Nucleotide-bd_a/b_plait_sf"/>
</dbReference>
<dbReference type="SMART" id="SM00804">
    <property type="entry name" value="TAP_C"/>
    <property type="match status" value="1"/>
</dbReference>
<sequence>MACYREFYPNLSVVTRIFSSSSDSSGSSFTREVWRTDRSFTDGRCMGVRQRWHSFETSLHCKKARFQHRGVPGLQQSSGRGHCNSIRHSNEDVSVMSDQNGMSKQRFIPYGRSRWKGKLEKTAEGTHKLRAEGEGKGDKRWFRITIPSGKKYDKRWLLTSLQNHCPLAFAPMHYSTEGLTVQFFLEDFAAAVALSRLSRRITDCEGQKVVVLVSSVSCPPFLSRELGLQDLEHLTICMSRCYDHTKKSLDLKSIHTAPELVSHNIDLVLNQKSCMEAVINIIGENIPELLHLNLSRNKLCKLDDLAELVNKSPHLQSLNLSQNELKSDHELDKVKGLGLLELWLDRNPLRNHFKDQTTYISYYSVYDSGNRQPLMEAYHEGACFSLCLASISKYCRSEDYEHSRNLKDIREPSARFGLLKHTSVNVVAFLTNLPKTQHDLSSVTVDVLAFTSTLLAFTVSGVFRELDEQSGESIKAFSRVFLAVPAQNAGLCVVNDELFVRKATVREVCDAFKAPVLTTSPSLLAVLSGARQEMISSFSQMSRMNNEWTQKCLEDNDWDFDKASHIFCELKAQGKIPEAAFIT</sequence>
<evidence type="ECO:0000256" key="7">
    <source>
        <dbReference type="ARBA" id="ARBA00022884"/>
    </source>
</evidence>
<evidence type="ECO:0000259" key="10">
    <source>
        <dbReference type="PROSITE" id="PS51281"/>
    </source>
</evidence>
<dbReference type="PROSITE" id="PS51281">
    <property type="entry name" value="TAP_C"/>
    <property type="match status" value="1"/>
</dbReference>
<evidence type="ECO:0000256" key="4">
    <source>
        <dbReference type="ARBA" id="ARBA00022614"/>
    </source>
</evidence>
<dbReference type="PROSITE" id="PS51450">
    <property type="entry name" value="LRR"/>
    <property type="match status" value="2"/>
</dbReference>
<proteinExistence type="inferred from homology"/>
<dbReference type="InterPro" id="IPR032675">
    <property type="entry name" value="LRR_dom_sf"/>
</dbReference>
<dbReference type="InterPro" id="IPR009060">
    <property type="entry name" value="UBA-like_sf"/>
</dbReference>
<comment type="similarity">
    <text evidence="2">Belongs to the NXF family.</text>
</comment>
<dbReference type="FunFam" id="3.10.450.50:FF:000004">
    <property type="entry name" value="Nuclear RNA export factor 1"/>
    <property type="match status" value="1"/>
</dbReference>
<keyword evidence="6" id="KW-0509">mRNA transport</keyword>
<evidence type="ECO:0000256" key="3">
    <source>
        <dbReference type="ARBA" id="ARBA00022448"/>
    </source>
</evidence>
<keyword evidence="5" id="KW-0677">Repeat</keyword>
<dbReference type="FunFam" id="1.10.8.10:FF:000018">
    <property type="entry name" value="Nuclear RNA export factor 1"/>
    <property type="match status" value="1"/>
</dbReference>
<keyword evidence="3" id="KW-0813">Transport</keyword>
<gene>
    <name evidence="11" type="ORF">DNTS_031621</name>
</gene>
<dbReference type="SUPFAM" id="SSF46934">
    <property type="entry name" value="UBA-like"/>
    <property type="match status" value="1"/>
</dbReference>
<dbReference type="Gene3D" id="3.10.450.50">
    <property type="match status" value="1"/>
</dbReference>
<keyword evidence="7" id="KW-0694">RNA-binding</keyword>
<dbReference type="InterPro" id="IPR030217">
    <property type="entry name" value="NXF_fam"/>
</dbReference>
<keyword evidence="4" id="KW-0433">Leucine-rich repeat</keyword>
<dbReference type="PANTHER" id="PTHR10662">
    <property type="entry name" value="NUCLEAR RNA EXPORT FACTOR"/>
    <property type="match status" value="1"/>
</dbReference>
<dbReference type="InterPro" id="IPR035979">
    <property type="entry name" value="RBD_domain_sf"/>
</dbReference>
<dbReference type="EMBL" id="SRMA01025877">
    <property type="protein sequence ID" value="TRY90136.1"/>
    <property type="molecule type" value="Genomic_DNA"/>
</dbReference>
<dbReference type="InterPro" id="IPR015245">
    <property type="entry name" value="Tap_RNA-bd"/>
</dbReference>
<dbReference type="GO" id="GO:0003723">
    <property type="term" value="F:RNA binding"/>
    <property type="evidence" value="ECO:0007669"/>
    <property type="project" value="UniProtKB-KW"/>
</dbReference>
<keyword evidence="8" id="KW-0539">Nucleus</keyword>
<dbReference type="Pfam" id="PF09162">
    <property type="entry name" value="Tap-RNA_bind"/>
    <property type="match status" value="1"/>
</dbReference>
<evidence type="ECO:0000259" key="9">
    <source>
        <dbReference type="PROSITE" id="PS50177"/>
    </source>
</evidence>
<dbReference type="SUPFAM" id="SSF54427">
    <property type="entry name" value="NTF2-like"/>
    <property type="match status" value="1"/>
</dbReference>
<organism evidence="11 12">
    <name type="scientific">Danionella cerebrum</name>
    <dbReference type="NCBI Taxonomy" id="2873325"/>
    <lineage>
        <taxon>Eukaryota</taxon>
        <taxon>Metazoa</taxon>
        <taxon>Chordata</taxon>
        <taxon>Craniata</taxon>
        <taxon>Vertebrata</taxon>
        <taxon>Euteleostomi</taxon>
        <taxon>Actinopterygii</taxon>
        <taxon>Neopterygii</taxon>
        <taxon>Teleostei</taxon>
        <taxon>Ostariophysi</taxon>
        <taxon>Cypriniformes</taxon>
        <taxon>Danionidae</taxon>
        <taxon>Danioninae</taxon>
        <taxon>Danionella</taxon>
    </lineage>
</organism>
<feature type="domain" description="NTF2" evidence="9">
    <location>
        <begin position="362"/>
        <end position="500"/>
    </location>
</feature>
<dbReference type="Gene3D" id="1.10.8.10">
    <property type="entry name" value="DNA helicase RuvA subunit, C-terminal domain"/>
    <property type="match status" value="1"/>
</dbReference>
<protein>
    <recommendedName>
        <fullName evidence="13">Nuclear RNA export factor Tap RNA-binding domain-containing protein</fullName>
    </recommendedName>
</protein>
<evidence type="ECO:0008006" key="13">
    <source>
        <dbReference type="Google" id="ProtNLM"/>
    </source>
</evidence>
<dbReference type="STRING" id="623744.A0A553QJM7"/>
<dbReference type="OrthoDB" id="25872at2759"/>
<dbReference type="GO" id="GO:0005654">
    <property type="term" value="C:nucleoplasm"/>
    <property type="evidence" value="ECO:0007669"/>
    <property type="project" value="UniProtKB-SubCell"/>
</dbReference>
<evidence type="ECO:0000313" key="11">
    <source>
        <dbReference type="EMBL" id="TRY90136.1"/>
    </source>
</evidence>
<dbReference type="GO" id="GO:0005635">
    <property type="term" value="C:nuclear envelope"/>
    <property type="evidence" value="ECO:0007669"/>
    <property type="project" value="UniProtKB-ARBA"/>
</dbReference>
<dbReference type="PANTHER" id="PTHR10662:SF22">
    <property type="entry name" value="NUCLEAR RNA EXPORT FACTOR 1"/>
    <property type="match status" value="1"/>
</dbReference>
<evidence type="ECO:0000256" key="8">
    <source>
        <dbReference type="ARBA" id="ARBA00023242"/>
    </source>
</evidence>
<dbReference type="InterPro" id="IPR057125">
    <property type="entry name" value="NXF1/2/3/5-like_LRR"/>
</dbReference>
<dbReference type="Gene3D" id="3.30.70.330">
    <property type="match status" value="1"/>
</dbReference>
<dbReference type="CDD" id="cd14342">
    <property type="entry name" value="UBA_TAP-C"/>
    <property type="match status" value="1"/>
</dbReference>
<accession>A0A553QJM7</accession>
<comment type="subcellular location">
    <subcellularLocation>
        <location evidence="1">Nucleus</location>
        <location evidence="1">Nucleoplasm</location>
    </subcellularLocation>
</comment>
<dbReference type="PROSITE" id="PS50177">
    <property type="entry name" value="NTF2_DOMAIN"/>
    <property type="match status" value="1"/>
</dbReference>
<dbReference type="FunFam" id="3.80.10.10:FF:000384">
    <property type="entry name" value="Nuclear RNA export factor 1"/>
    <property type="match status" value="1"/>
</dbReference>
<dbReference type="InterPro" id="IPR001611">
    <property type="entry name" value="Leu-rich_rpt"/>
</dbReference>
<evidence type="ECO:0000256" key="6">
    <source>
        <dbReference type="ARBA" id="ARBA00022816"/>
    </source>
</evidence>
<evidence type="ECO:0000256" key="1">
    <source>
        <dbReference type="ARBA" id="ARBA00004642"/>
    </source>
</evidence>
<feature type="domain" description="TAP-C" evidence="10">
    <location>
        <begin position="529"/>
        <end position="583"/>
    </location>
</feature>
<dbReference type="InterPro" id="IPR032710">
    <property type="entry name" value="NTF2-like_dom_sf"/>
</dbReference>
<evidence type="ECO:0000256" key="2">
    <source>
        <dbReference type="ARBA" id="ARBA00009285"/>
    </source>
</evidence>
<dbReference type="GO" id="GO:0005737">
    <property type="term" value="C:cytoplasm"/>
    <property type="evidence" value="ECO:0007669"/>
    <property type="project" value="InterPro"/>
</dbReference>
<dbReference type="InterPro" id="IPR018222">
    <property type="entry name" value="Nuclear_transport_factor_2_euk"/>
</dbReference>
<dbReference type="Proteomes" id="UP000316079">
    <property type="component" value="Unassembled WGS sequence"/>
</dbReference>
<dbReference type="Gene3D" id="3.80.10.10">
    <property type="entry name" value="Ribonuclease Inhibitor"/>
    <property type="match status" value="1"/>
</dbReference>